<dbReference type="WBParaSite" id="maker-uti_cns_0008484-snap-gene-0.8-mRNA-1">
    <property type="protein sequence ID" value="maker-uti_cns_0008484-snap-gene-0.8-mRNA-1"/>
    <property type="gene ID" value="maker-uti_cns_0008484-snap-gene-0.8"/>
</dbReference>
<evidence type="ECO:0000259" key="1">
    <source>
        <dbReference type="Pfam" id="PF12937"/>
    </source>
</evidence>
<dbReference type="InterPro" id="IPR036047">
    <property type="entry name" value="F-box-like_dom_sf"/>
</dbReference>
<reference evidence="3 4" key="1">
    <citation type="submission" date="2016-11" db="UniProtKB">
        <authorList>
            <consortium name="WormBaseParasite"/>
        </authorList>
    </citation>
    <scope>IDENTIFICATION</scope>
</reference>
<evidence type="ECO:0000313" key="3">
    <source>
        <dbReference type="WBParaSite" id="maker-uti_cns_0001328-snap-gene-1.2-mRNA-1"/>
    </source>
</evidence>
<organism evidence="2 3">
    <name type="scientific">Macrostomum lignano</name>
    <dbReference type="NCBI Taxonomy" id="282301"/>
    <lineage>
        <taxon>Eukaryota</taxon>
        <taxon>Metazoa</taxon>
        <taxon>Spiralia</taxon>
        <taxon>Lophotrochozoa</taxon>
        <taxon>Platyhelminthes</taxon>
        <taxon>Rhabditophora</taxon>
        <taxon>Macrostomorpha</taxon>
        <taxon>Macrostomida</taxon>
        <taxon>Macrostomidae</taxon>
        <taxon>Macrostomum</taxon>
    </lineage>
</organism>
<dbReference type="Proteomes" id="UP000095280">
    <property type="component" value="Unplaced"/>
</dbReference>
<name>A0A1I8GAV4_9PLAT</name>
<proteinExistence type="predicted"/>
<keyword evidence="2" id="KW-1185">Reference proteome</keyword>
<dbReference type="Pfam" id="PF12937">
    <property type="entry name" value="F-box-like"/>
    <property type="match status" value="1"/>
</dbReference>
<evidence type="ECO:0000313" key="2">
    <source>
        <dbReference type="Proteomes" id="UP000095280"/>
    </source>
</evidence>
<dbReference type="AlphaFoldDB" id="A0A1I8GAV4"/>
<evidence type="ECO:0000313" key="4">
    <source>
        <dbReference type="WBParaSite" id="maker-uti_cns_0003455-snap-gene-0.10-mRNA-1"/>
    </source>
</evidence>
<dbReference type="Gene3D" id="1.20.1280.50">
    <property type="match status" value="1"/>
</dbReference>
<dbReference type="SUPFAM" id="SSF81383">
    <property type="entry name" value="F-box domain"/>
    <property type="match status" value="1"/>
</dbReference>
<protein>
    <submittedName>
        <fullName evidence="3 4">F-box domain-containing protein</fullName>
    </submittedName>
</protein>
<sequence>MAAAKPKVSNPLSLSLPDRALSGILRCLDLRSLAACRLVCRAWLSRIDAFCSGGACVGGGLLTAGRAVRQLCGGGSSAKSPTAWQALQLSRRCSLVCSTLKETDVQCEEELLPSLPDLQLLPMSDKGGRGRLMLRTRMLDRGRCRLINRLLKVPQIPEDAECSLKFCATSWIGLVICRFNDGTCVVTLPLRPGDGGLGGDEVLTQAVISPPISGIFPVVMATHKCAKCGQDQLLVYSMSLAAPQLSLWSLPPAADSFGRSPQVIGKPHSVLQSGVVGSDEEALRMLQVASPVESEFAVFAVMNSNDEDTLTTVSFVRAGCRQLSLLRSRISLGGDECGFITDSSDGVLVTMVIDGLRRRRGQARCQLRLRVTRHVLAGPKCTVCPETFLYNCPMPSAEVPESQPKLIGHGRQLLCVTFMVPHCLALYRPSCPQPPVVIDLPNDQPLHFLWPVGNWLNCGIDPERQSCPLLVSAGMERDEANKQSHLLSLSFSKDAPQSAVWQRTVQFGSSVSE</sequence>
<accession>A0A1I8GAV4</accession>
<feature type="domain" description="F-box" evidence="1">
    <location>
        <begin position="15"/>
        <end position="45"/>
    </location>
</feature>
<dbReference type="WBParaSite" id="maker-uti_cns_0003455-snap-gene-0.10-mRNA-1">
    <property type="protein sequence ID" value="maker-uti_cns_0003455-snap-gene-0.10-mRNA-1"/>
    <property type="gene ID" value="maker-uti_cns_0003455-snap-gene-0.10"/>
</dbReference>
<dbReference type="InterPro" id="IPR001810">
    <property type="entry name" value="F-box_dom"/>
</dbReference>
<dbReference type="CDD" id="cd09917">
    <property type="entry name" value="F-box_SF"/>
    <property type="match status" value="1"/>
</dbReference>
<dbReference type="WBParaSite" id="maker-uti_cns_0001328-snap-gene-1.2-mRNA-1">
    <property type="protein sequence ID" value="maker-uti_cns_0001328-snap-gene-1.2-mRNA-1"/>
    <property type="gene ID" value="maker-uti_cns_0001328-snap-gene-1.2"/>
</dbReference>